<feature type="region of interest" description="Disordered" evidence="1">
    <location>
        <begin position="1"/>
        <end position="40"/>
    </location>
</feature>
<keyword evidence="3" id="KW-1185">Reference proteome</keyword>
<evidence type="ECO:0000313" key="3">
    <source>
        <dbReference type="Proteomes" id="UP000288216"/>
    </source>
</evidence>
<organism evidence="2 3">
    <name type="scientific">Scyliorhinus torazame</name>
    <name type="common">Cloudy catshark</name>
    <name type="synonym">Catulus torazame</name>
    <dbReference type="NCBI Taxonomy" id="75743"/>
    <lineage>
        <taxon>Eukaryota</taxon>
        <taxon>Metazoa</taxon>
        <taxon>Chordata</taxon>
        <taxon>Craniata</taxon>
        <taxon>Vertebrata</taxon>
        <taxon>Chondrichthyes</taxon>
        <taxon>Elasmobranchii</taxon>
        <taxon>Galeomorphii</taxon>
        <taxon>Galeoidea</taxon>
        <taxon>Carcharhiniformes</taxon>
        <taxon>Scyliorhinidae</taxon>
        <taxon>Scyliorhinus</taxon>
    </lineage>
</organism>
<accession>A0A401PRA3</accession>
<evidence type="ECO:0000313" key="2">
    <source>
        <dbReference type="EMBL" id="GCB75659.1"/>
    </source>
</evidence>
<sequence length="188" mass="21627">MAEQGPYRKLKRRLKGCRVPGRNPVDSDSRTSRVVSRRPRQRRGLFGRHQLGCLSSESLCDLESFEHCRVDLDNEEFGCDQYISSFPRISLLKQQNQSIIALKQNLSACFNSGFVVDIEALVLELQPGTLLYPTICSEAQCWQNECWLHDLDEYCKYLDCSAEHGLKTLVKIVLLWAVLENQYNIQQV</sequence>
<reference evidence="2 3" key="1">
    <citation type="journal article" date="2018" name="Nat. Ecol. Evol.">
        <title>Shark genomes provide insights into elasmobranch evolution and the origin of vertebrates.</title>
        <authorList>
            <person name="Hara Y"/>
            <person name="Yamaguchi K"/>
            <person name="Onimaru K"/>
            <person name="Kadota M"/>
            <person name="Koyanagi M"/>
            <person name="Keeley SD"/>
            <person name="Tatsumi K"/>
            <person name="Tanaka K"/>
            <person name="Motone F"/>
            <person name="Kageyama Y"/>
            <person name="Nozu R"/>
            <person name="Adachi N"/>
            <person name="Nishimura O"/>
            <person name="Nakagawa R"/>
            <person name="Tanegashima C"/>
            <person name="Kiyatake I"/>
            <person name="Matsumoto R"/>
            <person name="Murakumo K"/>
            <person name="Nishida K"/>
            <person name="Terakita A"/>
            <person name="Kuratani S"/>
            <person name="Sato K"/>
            <person name="Hyodo S Kuraku.S."/>
        </authorList>
    </citation>
    <scope>NUCLEOTIDE SEQUENCE [LARGE SCALE GENOMIC DNA]</scope>
</reference>
<dbReference type="AlphaFoldDB" id="A0A401PRA3"/>
<gene>
    <name evidence="2" type="ORF">scyTo_0018240</name>
</gene>
<proteinExistence type="predicted"/>
<name>A0A401PRA3_SCYTO</name>
<evidence type="ECO:0000256" key="1">
    <source>
        <dbReference type="SAM" id="MobiDB-lite"/>
    </source>
</evidence>
<dbReference type="EMBL" id="BFAA01012523">
    <property type="protein sequence ID" value="GCB75659.1"/>
    <property type="molecule type" value="Genomic_DNA"/>
</dbReference>
<comment type="caution">
    <text evidence="2">The sequence shown here is derived from an EMBL/GenBank/DDBJ whole genome shotgun (WGS) entry which is preliminary data.</text>
</comment>
<protein>
    <submittedName>
        <fullName evidence="2">Uncharacterized protein</fullName>
    </submittedName>
</protein>
<dbReference type="Proteomes" id="UP000288216">
    <property type="component" value="Unassembled WGS sequence"/>
</dbReference>